<evidence type="ECO:0000313" key="3">
    <source>
        <dbReference type="EMBL" id="WVZ20926.1"/>
    </source>
</evidence>
<organism evidence="3 4">
    <name type="scientific">Vigna mungo</name>
    <name type="common">Black gram</name>
    <name type="synonym">Phaseolus mungo</name>
    <dbReference type="NCBI Taxonomy" id="3915"/>
    <lineage>
        <taxon>Eukaryota</taxon>
        <taxon>Viridiplantae</taxon>
        <taxon>Streptophyta</taxon>
        <taxon>Embryophyta</taxon>
        <taxon>Tracheophyta</taxon>
        <taxon>Spermatophyta</taxon>
        <taxon>Magnoliopsida</taxon>
        <taxon>eudicotyledons</taxon>
        <taxon>Gunneridae</taxon>
        <taxon>Pentapetalae</taxon>
        <taxon>rosids</taxon>
        <taxon>fabids</taxon>
        <taxon>Fabales</taxon>
        <taxon>Fabaceae</taxon>
        <taxon>Papilionoideae</taxon>
        <taxon>50 kb inversion clade</taxon>
        <taxon>NPAAA clade</taxon>
        <taxon>indigoferoid/millettioid clade</taxon>
        <taxon>Phaseoleae</taxon>
        <taxon>Vigna</taxon>
    </lineage>
</organism>
<keyword evidence="2" id="KW-1133">Transmembrane helix</keyword>
<feature type="transmembrane region" description="Helical" evidence="2">
    <location>
        <begin position="53"/>
        <end position="73"/>
    </location>
</feature>
<keyword evidence="4" id="KW-1185">Reference proteome</keyword>
<sequence>MQHTRRILDQGNTYISKIQMNKLCYPRIILVISKSLCNQHTMVITVLSKQSHYLSACLYLLTICSSASLFTIYQAEDSTCLHTLPASSIKWPSEGNQKDHHHSPSCPIKGYI</sequence>
<accession>A0AAQ3S9Q0</accession>
<keyword evidence="2" id="KW-0472">Membrane</keyword>
<proteinExistence type="predicted"/>
<dbReference type="EMBL" id="CP144699">
    <property type="protein sequence ID" value="WVZ20926.1"/>
    <property type="molecule type" value="Genomic_DNA"/>
</dbReference>
<protein>
    <submittedName>
        <fullName evidence="3">Uncharacterized protein</fullName>
    </submittedName>
</protein>
<dbReference type="Proteomes" id="UP001374535">
    <property type="component" value="Chromosome 2"/>
</dbReference>
<reference evidence="3 4" key="1">
    <citation type="journal article" date="2023" name="Life. Sci Alliance">
        <title>Evolutionary insights into 3D genome organization and epigenetic landscape of Vigna mungo.</title>
        <authorList>
            <person name="Junaid A."/>
            <person name="Singh B."/>
            <person name="Bhatia S."/>
        </authorList>
    </citation>
    <scope>NUCLEOTIDE SEQUENCE [LARGE SCALE GENOMIC DNA]</scope>
    <source>
        <strain evidence="3">Urdbean</strain>
    </source>
</reference>
<name>A0AAQ3S9Q0_VIGMU</name>
<feature type="region of interest" description="Disordered" evidence="1">
    <location>
        <begin position="93"/>
        <end position="112"/>
    </location>
</feature>
<dbReference type="AlphaFoldDB" id="A0AAQ3S9Q0"/>
<evidence type="ECO:0000313" key="4">
    <source>
        <dbReference type="Proteomes" id="UP001374535"/>
    </source>
</evidence>
<keyword evidence="2" id="KW-0812">Transmembrane</keyword>
<gene>
    <name evidence="3" type="ORF">V8G54_008248</name>
</gene>
<evidence type="ECO:0000256" key="2">
    <source>
        <dbReference type="SAM" id="Phobius"/>
    </source>
</evidence>
<evidence type="ECO:0000256" key="1">
    <source>
        <dbReference type="SAM" id="MobiDB-lite"/>
    </source>
</evidence>